<protein>
    <submittedName>
        <fullName evidence="2">Uncharacterized protein</fullName>
    </submittedName>
</protein>
<sequence length="213" mass="22026">MTEGSSLGKMMGQALEANLRCVALATKVANSVAGAAFTTLSGGGDRPVAAAGNTAQQKQLAPPPQPQPAPSAILLEGAAGSKPTALFLLENHLPHEISASVEITPLLTPSGRKLKSTLQLDKKKIVLAPGQKVVARIGAPITAKFVTGEKYTGEIRVKGIPGASVPLVLRRIPGAQQVQGRQRITAVVAADSGKKTKPSRPRRRATAKSASRP</sequence>
<organism evidence="2 3">
    <name type="scientific">Candidatus Sulfuritelmatomonas gaucii</name>
    <dbReference type="NCBI Taxonomy" id="2043161"/>
    <lineage>
        <taxon>Bacteria</taxon>
        <taxon>Pseudomonadati</taxon>
        <taxon>Acidobacteriota</taxon>
        <taxon>Terriglobia</taxon>
        <taxon>Terriglobales</taxon>
        <taxon>Acidobacteriaceae</taxon>
        <taxon>Candidatus Sulfuritelmatomonas</taxon>
    </lineage>
</organism>
<evidence type="ECO:0000313" key="3">
    <source>
        <dbReference type="Proteomes" id="UP000239735"/>
    </source>
</evidence>
<name>A0A2N9LIX4_9BACT</name>
<feature type="compositionally biased region" description="Basic residues" evidence="1">
    <location>
        <begin position="195"/>
        <end position="206"/>
    </location>
</feature>
<dbReference type="EMBL" id="OKRB01000095">
    <property type="protein sequence ID" value="SPE23238.1"/>
    <property type="molecule type" value="Genomic_DNA"/>
</dbReference>
<feature type="region of interest" description="Disordered" evidence="1">
    <location>
        <begin position="43"/>
        <end position="71"/>
    </location>
</feature>
<feature type="region of interest" description="Disordered" evidence="1">
    <location>
        <begin position="187"/>
        <end position="213"/>
    </location>
</feature>
<evidence type="ECO:0000256" key="1">
    <source>
        <dbReference type="SAM" id="MobiDB-lite"/>
    </source>
</evidence>
<proteinExistence type="predicted"/>
<gene>
    <name evidence="2" type="ORF">SBA5_380009</name>
</gene>
<accession>A0A2N9LIX4</accession>
<dbReference type="AlphaFoldDB" id="A0A2N9LIX4"/>
<reference evidence="3" key="1">
    <citation type="submission" date="2018-02" db="EMBL/GenBank/DDBJ databases">
        <authorList>
            <person name="Hausmann B."/>
        </authorList>
    </citation>
    <scope>NUCLEOTIDE SEQUENCE [LARGE SCALE GENOMIC DNA]</scope>
    <source>
        <strain evidence="3">Peat soil MAG SbA5</strain>
    </source>
</reference>
<evidence type="ECO:0000313" key="2">
    <source>
        <dbReference type="EMBL" id="SPE23238.1"/>
    </source>
</evidence>
<dbReference type="Proteomes" id="UP000239735">
    <property type="component" value="Unassembled WGS sequence"/>
</dbReference>